<dbReference type="CDD" id="cd20557">
    <property type="entry name" value="CYCLIN_ScPCL1-like"/>
    <property type="match status" value="1"/>
</dbReference>
<evidence type="ECO:0000313" key="3">
    <source>
        <dbReference type="Proteomes" id="UP001479436"/>
    </source>
</evidence>
<dbReference type="EMBL" id="JASJQH010000096">
    <property type="protein sequence ID" value="KAK9767172.1"/>
    <property type="molecule type" value="Genomic_DNA"/>
</dbReference>
<gene>
    <name evidence="2" type="ORF">K7432_003232</name>
</gene>
<proteinExistence type="predicted"/>
<organism evidence="2 3">
    <name type="scientific">Basidiobolus ranarum</name>
    <dbReference type="NCBI Taxonomy" id="34480"/>
    <lineage>
        <taxon>Eukaryota</taxon>
        <taxon>Fungi</taxon>
        <taxon>Fungi incertae sedis</taxon>
        <taxon>Zoopagomycota</taxon>
        <taxon>Entomophthoromycotina</taxon>
        <taxon>Basidiobolomycetes</taxon>
        <taxon>Basidiobolales</taxon>
        <taxon>Basidiobolaceae</taxon>
        <taxon>Basidiobolus</taxon>
    </lineage>
</organism>
<reference evidence="2 3" key="1">
    <citation type="submission" date="2023-04" db="EMBL/GenBank/DDBJ databases">
        <title>Genome of Basidiobolus ranarum AG-B5.</title>
        <authorList>
            <person name="Stajich J.E."/>
            <person name="Carter-House D."/>
            <person name="Gryganskyi A."/>
        </authorList>
    </citation>
    <scope>NUCLEOTIDE SEQUENCE [LARGE SCALE GENOMIC DNA]</scope>
    <source>
        <strain evidence="2 3">AG-B5</strain>
    </source>
</reference>
<dbReference type="SUPFAM" id="SSF47954">
    <property type="entry name" value="Cyclin-like"/>
    <property type="match status" value="1"/>
</dbReference>
<keyword evidence="3" id="KW-1185">Reference proteome</keyword>
<dbReference type="InterPro" id="IPR036915">
    <property type="entry name" value="Cyclin-like_sf"/>
</dbReference>
<name>A0ABR2X077_9FUNG</name>
<evidence type="ECO:0000259" key="1">
    <source>
        <dbReference type="Pfam" id="PF00134"/>
    </source>
</evidence>
<comment type="caution">
    <text evidence="2">The sequence shown here is derived from an EMBL/GenBank/DDBJ whole genome shotgun (WGS) entry which is preliminary data.</text>
</comment>
<dbReference type="PANTHER" id="PTHR15615">
    <property type="match status" value="1"/>
</dbReference>
<protein>
    <recommendedName>
        <fullName evidence="1">Cyclin N-terminal domain-containing protein</fullName>
    </recommendedName>
</protein>
<accession>A0ABR2X077</accession>
<evidence type="ECO:0000313" key="2">
    <source>
        <dbReference type="EMBL" id="KAK9767172.1"/>
    </source>
</evidence>
<sequence>MDLYLNNPVEQLNNICQGSTLSQHFLSLTNDFSPVNFVSETVEHLWHCRPTLFPSSTQLMFTIFCKNIITRMSVLPTTLFLALNYIHRLRKSSPNLSPSEGSEYLVFITSLILAHKFLEDDTYTNQAWSDISKIPVEQINKMEKQFLRGINYQLNVIQEEFIQWVEYLEGYLSYRSTIRMLTSNQPVPMFPSNSMI</sequence>
<dbReference type="InterPro" id="IPR006671">
    <property type="entry name" value="Cyclin_N"/>
</dbReference>
<dbReference type="Pfam" id="PF00134">
    <property type="entry name" value="Cyclin_N"/>
    <property type="match status" value="1"/>
</dbReference>
<dbReference type="Gene3D" id="1.10.472.10">
    <property type="entry name" value="Cyclin-like"/>
    <property type="match status" value="1"/>
</dbReference>
<dbReference type="Proteomes" id="UP001479436">
    <property type="component" value="Unassembled WGS sequence"/>
</dbReference>
<dbReference type="InterPro" id="IPR013922">
    <property type="entry name" value="Cyclin_PHO80-like"/>
</dbReference>
<dbReference type="PANTHER" id="PTHR15615:SF27">
    <property type="entry name" value="PHO85 CYCLIN CLG1"/>
    <property type="match status" value="1"/>
</dbReference>
<feature type="domain" description="Cyclin N-terminal" evidence="1">
    <location>
        <begin position="64"/>
        <end position="155"/>
    </location>
</feature>